<organism evidence="1 2">
    <name type="scientific">Kutzneria buriramensis</name>
    <dbReference type="NCBI Taxonomy" id="1045776"/>
    <lineage>
        <taxon>Bacteria</taxon>
        <taxon>Bacillati</taxon>
        <taxon>Actinomycetota</taxon>
        <taxon>Actinomycetes</taxon>
        <taxon>Pseudonocardiales</taxon>
        <taxon>Pseudonocardiaceae</taxon>
        <taxon>Kutzneria</taxon>
    </lineage>
</organism>
<keyword evidence="2" id="KW-1185">Reference proteome</keyword>
<evidence type="ECO:0000313" key="2">
    <source>
        <dbReference type="Proteomes" id="UP000256269"/>
    </source>
</evidence>
<sequence>MVFILGRPLDAEDCVELEGDAEAFHRLVTATT</sequence>
<dbReference type="AlphaFoldDB" id="A0A3E0HHE8"/>
<proteinExistence type="predicted"/>
<protein>
    <submittedName>
        <fullName evidence="1">Uncharacterized protein</fullName>
    </submittedName>
</protein>
<name>A0A3E0HHE8_9PSEU</name>
<evidence type="ECO:0000313" key="1">
    <source>
        <dbReference type="EMBL" id="REH45881.1"/>
    </source>
</evidence>
<accession>A0A3E0HHE8</accession>
<reference evidence="1 2" key="1">
    <citation type="submission" date="2018-08" db="EMBL/GenBank/DDBJ databases">
        <title>Genomic Encyclopedia of Archaeal and Bacterial Type Strains, Phase II (KMG-II): from individual species to whole genera.</title>
        <authorList>
            <person name="Goeker M."/>
        </authorList>
    </citation>
    <scope>NUCLEOTIDE SEQUENCE [LARGE SCALE GENOMIC DNA]</scope>
    <source>
        <strain evidence="1 2">DSM 45791</strain>
    </source>
</reference>
<gene>
    <name evidence="1" type="ORF">BCF44_10713</name>
</gene>
<dbReference type="Proteomes" id="UP000256269">
    <property type="component" value="Unassembled WGS sequence"/>
</dbReference>
<comment type="caution">
    <text evidence="1">The sequence shown here is derived from an EMBL/GenBank/DDBJ whole genome shotgun (WGS) entry which is preliminary data.</text>
</comment>
<dbReference type="EMBL" id="QUNO01000007">
    <property type="protein sequence ID" value="REH45881.1"/>
    <property type="molecule type" value="Genomic_DNA"/>
</dbReference>